<reference evidence="7" key="1">
    <citation type="journal article" date="2014" name="Front. Microbiol.">
        <title>High frequency of phylogenetically diverse reductive dehalogenase-homologous genes in deep subseafloor sedimentary metagenomes.</title>
        <authorList>
            <person name="Kawai M."/>
            <person name="Futagami T."/>
            <person name="Toyoda A."/>
            <person name="Takaki Y."/>
            <person name="Nishi S."/>
            <person name="Hori S."/>
            <person name="Arai W."/>
            <person name="Tsubouchi T."/>
            <person name="Morono Y."/>
            <person name="Uchiyama I."/>
            <person name="Ito T."/>
            <person name="Fujiyama A."/>
            <person name="Inagaki F."/>
            <person name="Takami H."/>
        </authorList>
    </citation>
    <scope>NUCLEOTIDE SEQUENCE</scope>
    <source>
        <strain evidence="7">Expedition CK06-06</strain>
    </source>
</reference>
<dbReference type="FunFam" id="1.10.8.60:FF:000013">
    <property type="entry name" value="DNA polymerase III subunit gamma/tau"/>
    <property type="match status" value="1"/>
</dbReference>
<dbReference type="CDD" id="cd18137">
    <property type="entry name" value="HLD_clamp_pol_III_gamma_tau"/>
    <property type="match status" value="1"/>
</dbReference>
<dbReference type="InterPro" id="IPR045085">
    <property type="entry name" value="HLD_clamp_pol_III_gamma_tau"/>
</dbReference>
<evidence type="ECO:0000256" key="1">
    <source>
        <dbReference type="ARBA" id="ARBA00006360"/>
    </source>
</evidence>
<evidence type="ECO:0000256" key="2">
    <source>
        <dbReference type="ARBA" id="ARBA00022723"/>
    </source>
</evidence>
<proteinExistence type="inferred from homology"/>
<keyword evidence="2" id="KW-0479">Metal-binding</keyword>
<feature type="domain" description="DNA polymerase III subunit gamma/tau helical lid" evidence="6">
    <location>
        <begin position="60"/>
        <end position="105"/>
    </location>
</feature>
<dbReference type="Gene3D" id="3.40.50.300">
    <property type="entry name" value="P-loop containing nucleotide triphosphate hydrolases"/>
    <property type="match status" value="1"/>
</dbReference>
<dbReference type="PANTHER" id="PTHR11669">
    <property type="entry name" value="REPLICATION FACTOR C / DNA POLYMERASE III GAMMA-TAU SUBUNIT"/>
    <property type="match status" value="1"/>
</dbReference>
<dbReference type="AlphaFoldDB" id="X0Y4E4"/>
<dbReference type="InterPro" id="IPR027417">
    <property type="entry name" value="P-loop_NTPase"/>
</dbReference>
<evidence type="ECO:0000256" key="4">
    <source>
        <dbReference type="ARBA" id="ARBA00022833"/>
    </source>
</evidence>
<comment type="caution">
    <text evidence="7">The sequence shown here is derived from an EMBL/GenBank/DDBJ whole genome shotgun (WGS) entry which is preliminary data.</text>
</comment>
<dbReference type="Pfam" id="PF22608">
    <property type="entry name" value="DNAX_ATPase_lid"/>
    <property type="match status" value="1"/>
</dbReference>
<protein>
    <recommendedName>
        <fullName evidence="6">DNA polymerase III subunit gamma/tau helical lid domain-containing protein</fullName>
    </recommendedName>
</protein>
<evidence type="ECO:0000256" key="3">
    <source>
        <dbReference type="ARBA" id="ARBA00022741"/>
    </source>
</evidence>
<dbReference type="GO" id="GO:0046872">
    <property type="term" value="F:metal ion binding"/>
    <property type="evidence" value="ECO:0007669"/>
    <property type="project" value="UniProtKB-KW"/>
</dbReference>
<accession>X0Y4E4</accession>
<dbReference type="Pfam" id="PF13177">
    <property type="entry name" value="DNA_pol3_delta2"/>
    <property type="match status" value="1"/>
</dbReference>
<feature type="non-terminal residue" evidence="7">
    <location>
        <position position="215"/>
    </location>
</feature>
<dbReference type="PANTHER" id="PTHR11669:SF0">
    <property type="entry name" value="PROTEIN STICHEL-LIKE 2"/>
    <property type="match status" value="1"/>
</dbReference>
<dbReference type="Gene3D" id="1.10.8.60">
    <property type="match status" value="1"/>
</dbReference>
<keyword evidence="3" id="KW-0547">Nucleotide-binding</keyword>
<dbReference type="GO" id="GO:0006261">
    <property type="term" value="P:DNA-templated DNA replication"/>
    <property type="evidence" value="ECO:0007669"/>
    <property type="project" value="TreeGrafter"/>
</dbReference>
<dbReference type="GO" id="GO:0005524">
    <property type="term" value="F:ATP binding"/>
    <property type="evidence" value="ECO:0007669"/>
    <property type="project" value="UniProtKB-KW"/>
</dbReference>
<evidence type="ECO:0000259" key="6">
    <source>
        <dbReference type="Pfam" id="PF22608"/>
    </source>
</evidence>
<organism evidence="7">
    <name type="scientific">marine sediment metagenome</name>
    <dbReference type="NCBI Taxonomy" id="412755"/>
    <lineage>
        <taxon>unclassified sequences</taxon>
        <taxon>metagenomes</taxon>
        <taxon>ecological metagenomes</taxon>
    </lineage>
</organism>
<dbReference type="SUPFAM" id="SSF52540">
    <property type="entry name" value="P-loop containing nucleoside triphosphate hydrolases"/>
    <property type="match status" value="1"/>
</dbReference>
<dbReference type="EMBL" id="BARS01054652">
    <property type="protein sequence ID" value="GAG50625.1"/>
    <property type="molecule type" value="Genomic_DNA"/>
</dbReference>
<gene>
    <name evidence="7" type="ORF">S01H1_80863</name>
</gene>
<evidence type="ECO:0000256" key="5">
    <source>
        <dbReference type="ARBA" id="ARBA00022840"/>
    </source>
</evidence>
<keyword evidence="4" id="KW-0862">Zinc</keyword>
<feature type="non-terminal residue" evidence="7">
    <location>
        <position position="1"/>
    </location>
</feature>
<comment type="similarity">
    <text evidence="1">Belongs to the DnaX/STICHEL family.</text>
</comment>
<keyword evidence="5" id="KW-0067">ATP-binding</keyword>
<name>X0Y4E4_9ZZZZ</name>
<evidence type="ECO:0000313" key="7">
    <source>
        <dbReference type="EMBL" id="GAG50625.1"/>
    </source>
</evidence>
<dbReference type="InterPro" id="IPR050238">
    <property type="entry name" value="DNA_Rep/Repair_Clamp_Loader"/>
</dbReference>
<sequence length="215" mass="23735">ILDEVHMLSSGSFNALLKTIEEPPPRVVFVLATTEQAKIPVTITSRCQGFRFRPLSRELIFRRLRDVVEKEKFHADPEALEIMAGSASGSMRDALTLLDRAVSFSPREGKIDRSVVSDLLGHVQEDLLKAAAGALLSRNGSLLHECFEKIRLEGYDVLSALRDLRDLFAGMFLHGSGFSGAGGKLQQELGRGHPPGVFARLARRLNRVVEETKNS</sequence>